<accession>A0ABU0C2N6</accession>
<keyword evidence="7" id="KW-1185">Reference proteome</keyword>
<dbReference type="SMART" id="SM00411">
    <property type="entry name" value="BHL"/>
    <property type="match status" value="1"/>
</dbReference>
<keyword evidence="3 6" id="KW-0238">DNA-binding</keyword>
<dbReference type="PANTHER" id="PTHR33175">
    <property type="entry name" value="DNA-BINDING PROTEIN HU"/>
    <property type="match status" value="1"/>
</dbReference>
<dbReference type="EMBL" id="JAUSUK010000001">
    <property type="protein sequence ID" value="MDQ0324482.1"/>
    <property type="molecule type" value="Genomic_DNA"/>
</dbReference>
<gene>
    <name evidence="6" type="ORF">J2R99_000331</name>
</gene>
<reference evidence="6 7" key="1">
    <citation type="submission" date="2023-07" db="EMBL/GenBank/DDBJ databases">
        <title>Genomic Encyclopedia of Type Strains, Phase IV (KMG-IV): sequencing the most valuable type-strain genomes for metagenomic binning, comparative biology and taxonomic classification.</title>
        <authorList>
            <person name="Goeker M."/>
        </authorList>
    </citation>
    <scope>NUCLEOTIDE SEQUENCE [LARGE SCALE GENOMIC DNA]</scope>
    <source>
        <strain evidence="6 7">DSM 11549</strain>
    </source>
</reference>
<protein>
    <submittedName>
        <fullName evidence="6">Nucleoid DNA-binding protein</fullName>
    </submittedName>
</protein>
<dbReference type="Gene3D" id="4.10.520.10">
    <property type="entry name" value="IHF-like DNA-binding proteins"/>
    <property type="match status" value="1"/>
</dbReference>
<dbReference type="RefSeq" id="WP_370872247.1">
    <property type="nucleotide sequence ID" value="NZ_JAUSUK010000001.1"/>
</dbReference>
<organism evidence="6 7">
    <name type="scientific">Rhodopseudomonas julia</name>
    <dbReference type="NCBI Taxonomy" id="200617"/>
    <lineage>
        <taxon>Bacteria</taxon>
        <taxon>Pseudomonadati</taxon>
        <taxon>Pseudomonadota</taxon>
        <taxon>Alphaproteobacteria</taxon>
        <taxon>Hyphomicrobiales</taxon>
        <taxon>Nitrobacteraceae</taxon>
        <taxon>Rhodopseudomonas</taxon>
    </lineage>
</organism>
<proteinExistence type="inferred from homology"/>
<keyword evidence="2" id="KW-0226">DNA condensation</keyword>
<dbReference type="SUPFAM" id="SSF47729">
    <property type="entry name" value="IHF-like DNA-binding proteins"/>
    <property type="match status" value="1"/>
</dbReference>
<evidence type="ECO:0000256" key="4">
    <source>
        <dbReference type="RuleBase" id="RU003939"/>
    </source>
</evidence>
<evidence type="ECO:0000256" key="1">
    <source>
        <dbReference type="ARBA" id="ARBA00010529"/>
    </source>
</evidence>
<dbReference type="CDD" id="cd13831">
    <property type="entry name" value="HU"/>
    <property type="match status" value="1"/>
</dbReference>
<dbReference type="PANTHER" id="PTHR33175:SF3">
    <property type="entry name" value="DNA-BINDING PROTEIN HU-BETA"/>
    <property type="match status" value="1"/>
</dbReference>
<dbReference type="InterPro" id="IPR010992">
    <property type="entry name" value="IHF-like_DNA-bd_dom_sf"/>
</dbReference>
<sequence length="143" mass="14750">MNKQDLVAEVAQRTGLSMVAAGKVVDAVFREMRERLAAGEKVDLFGFGSLTVVARAARMGRNPRTGARLDIPATNSVRFSAAKSVKEALGGTRKSALAGDPVNRAPGLSGKPVTPAPGLPGDPITSAPGTGGGRTGGTRRRER</sequence>
<evidence type="ECO:0000256" key="3">
    <source>
        <dbReference type="ARBA" id="ARBA00023125"/>
    </source>
</evidence>
<evidence type="ECO:0000313" key="6">
    <source>
        <dbReference type="EMBL" id="MDQ0324482.1"/>
    </source>
</evidence>
<dbReference type="InterPro" id="IPR020816">
    <property type="entry name" value="Histone-like_DNA-bd_CS"/>
</dbReference>
<dbReference type="InterPro" id="IPR000119">
    <property type="entry name" value="Hist_DNA-bd"/>
</dbReference>
<dbReference type="Pfam" id="PF00216">
    <property type="entry name" value="Bac_DNA_binding"/>
    <property type="match status" value="1"/>
</dbReference>
<comment type="similarity">
    <text evidence="1 4">Belongs to the bacterial histone-like protein family.</text>
</comment>
<evidence type="ECO:0000256" key="5">
    <source>
        <dbReference type="SAM" id="MobiDB-lite"/>
    </source>
</evidence>
<evidence type="ECO:0000256" key="2">
    <source>
        <dbReference type="ARBA" id="ARBA00023067"/>
    </source>
</evidence>
<dbReference type="PRINTS" id="PR01727">
    <property type="entry name" value="DNABINDINGHU"/>
</dbReference>
<feature type="region of interest" description="Disordered" evidence="5">
    <location>
        <begin position="90"/>
        <end position="143"/>
    </location>
</feature>
<comment type="caution">
    <text evidence="6">The sequence shown here is derived from an EMBL/GenBank/DDBJ whole genome shotgun (WGS) entry which is preliminary data.</text>
</comment>
<evidence type="ECO:0000313" key="7">
    <source>
        <dbReference type="Proteomes" id="UP001230253"/>
    </source>
</evidence>
<dbReference type="GO" id="GO:0003677">
    <property type="term" value="F:DNA binding"/>
    <property type="evidence" value="ECO:0007669"/>
    <property type="project" value="UniProtKB-KW"/>
</dbReference>
<dbReference type="Proteomes" id="UP001230253">
    <property type="component" value="Unassembled WGS sequence"/>
</dbReference>
<name>A0ABU0C2N6_9BRAD</name>
<dbReference type="PROSITE" id="PS00045">
    <property type="entry name" value="HISTONE_LIKE"/>
    <property type="match status" value="1"/>
</dbReference>